<keyword evidence="3" id="KW-0175">Coiled coil</keyword>
<dbReference type="InterPro" id="IPR012580">
    <property type="entry name" value="NUC153"/>
</dbReference>
<feature type="compositionally biased region" description="Acidic residues" evidence="5">
    <location>
        <begin position="465"/>
        <end position="483"/>
    </location>
</feature>
<name>A0AAV6NCY3_9ROSI</name>
<dbReference type="Pfam" id="PF08159">
    <property type="entry name" value="NUC153"/>
    <property type="match status" value="1"/>
</dbReference>
<evidence type="ECO:0000259" key="6">
    <source>
        <dbReference type="Pfam" id="PF08159"/>
    </source>
</evidence>
<dbReference type="Pfam" id="PF25121">
    <property type="entry name" value="RRM_ESF1"/>
    <property type="match status" value="1"/>
</dbReference>
<feature type="compositionally biased region" description="Basic and acidic residues" evidence="5">
    <location>
        <begin position="765"/>
        <end position="782"/>
    </location>
</feature>
<reference evidence="8 9" key="1">
    <citation type="journal article" date="2021" name="Hortic Res">
        <title>The domestication of Cucurbita argyrosperma as revealed by the genome of its wild relative.</title>
        <authorList>
            <person name="Barrera-Redondo J."/>
            <person name="Sanchez-de la Vega G."/>
            <person name="Aguirre-Liguori J.A."/>
            <person name="Castellanos-Morales G."/>
            <person name="Gutierrez-Guerrero Y.T."/>
            <person name="Aguirre-Dugua X."/>
            <person name="Aguirre-Planter E."/>
            <person name="Tenaillon M.I."/>
            <person name="Lira-Saade R."/>
            <person name="Eguiarte L.E."/>
        </authorList>
    </citation>
    <scope>NUCLEOTIDE SEQUENCE [LARGE SCALE GENOMIC DNA]</scope>
    <source>
        <strain evidence="8">JBR-2021</strain>
    </source>
</reference>
<feature type="domain" description="NUC153" evidence="6">
    <location>
        <begin position="659"/>
        <end position="683"/>
    </location>
</feature>
<feature type="region of interest" description="Disordered" evidence="5">
    <location>
        <begin position="539"/>
        <end position="609"/>
    </location>
</feature>
<feature type="non-terminal residue" evidence="8">
    <location>
        <position position="1"/>
    </location>
</feature>
<evidence type="ECO:0000256" key="3">
    <source>
        <dbReference type="ARBA" id="ARBA00023054"/>
    </source>
</evidence>
<sequence length="804" mass="91151">MQNFGNSGGAIFFVYKVKAFHRLLRPDDTLVAVVPPPGLFAASGRRPPPGLGEWPAVVMGSKSLSNSKKKNKGNKSKEERNLQSSASDNKKIITDPRFSSVHFDPRFQNVPKHKAKVAIDSRFDRMFVDKRFGSSSAQLDKRGKPKKGKSENPLRHYYKIEEKSEKNDSEEDVETEEKVEDVEKEEKIEDVEKEEKVDSESVESDVEVEEKNQILELEESESEDDGEIESDYYTTDTDQSDLDEIYDDETSELPVENIPEIDKETHRLAVVNLDWRHVKAVDLFVVLSSFLPKGGQILSVAVYPSEFGLQRMKEEELHGPVGLFDDEQEKNDGDDDDDDDEEIDNEKLRAYEMSRLRYYYAVVECDSIATADYLYKTCDGVEFERSSNVLDLRFIPDSMEFKHPPRDTATEAPSSYEVLNFHTPALQHSKIHLSWDEDEPQRVTALKRKFNADQLADLELKEFLASDESESEDESGDDDGVEDQTDKKRKKGDKYRALLQSDEDGEQDGGQDMEVTFNTGLEDISKRILEKKDKKSETLWEAHLRKRREKRVNARSKSARSSDDDSSDTDREVGEEAGDFFVEEPPVKQSKKDRTKNIKDREHVGLDGEAEASRAELELLLADDDGVDTGIKGYNLKHKKKKGKEDIAEDKIPTVDYSDPRFSALFNSPLYALDPTDPQFKRSAAYVRQVALKQQKVDGYQLTKSQLGESSTKQPAASGDDTVNSNVPVKTEGDSSTKKYELSSLVKSIKMKSQQLQLLSGGRKTPKEDGKKRPRATGEERQLPPNMNNKSGKKKPRKMKGTED</sequence>
<comment type="subcellular location">
    <subcellularLocation>
        <location evidence="1">Nucleus</location>
        <location evidence="1">Nucleolus</location>
    </subcellularLocation>
</comment>
<dbReference type="AlphaFoldDB" id="A0AAV6NCY3"/>
<feature type="region of interest" description="Disordered" evidence="5">
    <location>
        <begin position="464"/>
        <end position="520"/>
    </location>
</feature>
<evidence type="ECO:0000313" key="9">
    <source>
        <dbReference type="Proteomes" id="UP000685013"/>
    </source>
</evidence>
<feature type="region of interest" description="Disordered" evidence="5">
    <location>
        <begin position="321"/>
        <end position="345"/>
    </location>
</feature>
<gene>
    <name evidence="8" type="ORF">SDJN03_11309</name>
</gene>
<evidence type="ECO:0000313" key="8">
    <source>
        <dbReference type="EMBL" id="KAG6594756.1"/>
    </source>
</evidence>
<evidence type="ECO:0000259" key="7">
    <source>
        <dbReference type="Pfam" id="PF25121"/>
    </source>
</evidence>
<feature type="compositionally biased region" description="Basic residues" evidence="5">
    <location>
        <begin position="791"/>
        <end position="804"/>
    </location>
</feature>
<feature type="compositionally biased region" description="Basic and acidic residues" evidence="5">
    <location>
        <begin position="148"/>
        <end position="167"/>
    </location>
</feature>
<feature type="compositionally biased region" description="Basic and acidic residues" evidence="5">
    <location>
        <begin position="560"/>
        <end position="574"/>
    </location>
</feature>
<feature type="compositionally biased region" description="Basic and acidic residues" evidence="5">
    <location>
        <begin position="590"/>
        <end position="609"/>
    </location>
</feature>
<dbReference type="InterPro" id="IPR056750">
    <property type="entry name" value="RRM_ESF1"/>
</dbReference>
<organism evidence="8 9">
    <name type="scientific">Cucurbita argyrosperma subsp. sororia</name>
    <dbReference type="NCBI Taxonomy" id="37648"/>
    <lineage>
        <taxon>Eukaryota</taxon>
        <taxon>Viridiplantae</taxon>
        <taxon>Streptophyta</taxon>
        <taxon>Embryophyta</taxon>
        <taxon>Tracheophyta</taxon>
        <taxon>Spermatophyta</taxon>
        <taxon>Magnoliopsida</taxon>
        <taxon>eudicotyledons</taxon>
        <taxon>Gunneridae</taxon>
        <taxon>Pentapetalae</taxon>
        <taxon>rosids</taxon>
        <taxon>fabids</taxon>
        <taxon>Cucurbitales</taxon>
        <taxon>Cucurbitaceae</taxon>
        <taxon>Cucurbiteae</taxon>
        <taxon>Cucurbita</taxon>
    </lineage>
</organism>
<keyword evidence="9" id="KW-1185">Reference proteome</keyword>
<evidence type="ECO:0008006" key="10">
    <source>
        <dbReference type="Google" id="ProtNLM"/>
    </source>
</evidence>
<dbReference type="GO" id="GO:0003723">
    <property type="term" value="F:RNA binding"/>
    <property type="evidence" value="ECO:0007669"/>
    <property type="project" value="TreeGrafter"/>
</dbReference>
<dbReference type="PANTHER" id="PTHR12202">
    <property type="entry name" value="ESF1 HOMOLOG"/>
    <property type="match status" value="1"/>
</dbReference>
<feature type="region of interest" description="Disordered" evidence="5">
    <location>
        <begin position="135"/>
        <end position="241"/>
    </location>
</feature>
<feature type="compositionally biased region" description="Acidic residues" evidence="5">
    <location>
        <begin position="168"/>
        <end position="192"/>
    </location>
</feature>
<evidence type="ECO:0000256" key="1">
    <source>
        <dbReference type="ARBA" id="ARBA00004604"/>
    </source>
</evidence>
<evidence type="ECO:0000256" key="5">
    <source>
        <dbReference type="SAM" id="MobiDB-lite"/>
    </source>
</evidence>
<dbReference type="Proteomes" id="UP000685013">
    <property type="component" value="Chromosome 7"/>
</dbReference>
<proteinExistence type="inferred from homology"/>
<feature type="compositionally biased region" description="Acidic residues" evidence="5">
    <location>
        <begin position="216"/>
        <end position="230"/>
    </location>
</feature>
<feature type="region of interest" description="Disordered" evidence="5">
    <location>
        <begin position="51"/>
        <end position="93"/>
    </location>
</feature>
<dbReference type="GO" id="GO:0005730">
    <property type="term" value="C:nucleolus"/>
    <property type="evidence" value="ECO:0007669"/>
    <property type="project" value="UniProtKB-SubCell"/>
</dbReference>
<comment type="similarity">
    <text evidence="2">Belongs to the ESF1 family.</text>
</comment>
<dbReference type="GO" id="GO:0006364">
    <property type="term" value="P:rRNA processing"/>
    <property type="evidence" value="ECO:0007669"/>
    <property type="project" value="InterPro"/>
</dbReference>
<feature type="region of interest" description="Disordered" evidence="5">
    <location>
        <begin position="752"/>
        <end position="804"/>
    </location>
</feature>
<evidence type="ECO:0000256" key="2">
    <source>
        <dbReference type="ARBA" id="ARBA00009087"/>
    </source>
</evidence>
<dbReference type="EMBL" id="JAGKQH010000007">
    <property type="protein sequence ID" value="KAG6594756.1"/>
    <property type="molecule type" value="Genomic_DNA"/>
</dbReference>
<dbReference type="InterPro" id="IPR039754">
    <property type="entry name" value="Esf1"/>
</dbReference>
<feature type="domain" description="ESF1 RRM" evidence="7">
    <location>
        <begin position="265"/>
        <end position="410"/>
    </location>
</feature>
<evidence type="ECO:0000256" key="4">
    <source>
        <dbReference type="ARBA" id="ARBA00023242"/>
    </source>
</evidence>
<feature type="compositionally biased region" description="Basic residues" evidence="5">
    <location>
        <begin position="544"/>
        <end position="558"/>
    </location>
</feature>
<protein>
    <recommendedName>
        <fullName evidence="10">Pre-rRNA-processing protein esf1</fullName>
    </recommendedName>
</protein>
<feature type="compositionally biased region" description="Polar residues" evidence="5">
    <location>
        <begin position="702"/>
        <end position="728"/>
    </location>
</feature>
<comment type="caution">
    <text evidence="8">The sequence shown here is derived from an EMBL/GenBank/DDBJ whole genome shotgun (WGS) entry which is preliminary data.</text>
</comment>
<feature type="region of interest" description="Disordered" evidence="5">
    <location>
        <begin position="697"/>
        <end position="739"/>
    </location>
</feature>
<keyword evidence="4" id="KW-0539">Nucleus</keyword>
<feature type="compositionally biased region" description="Acidic residues" evidence="5">
    <location>
        <begin position="501"/>
        <end position="511"/>
    </location>
</feature>
<feature type="compositionally biased region" description="Acidic residues" evidence="5">
    <location>
        <begin position="324"/>
        <end position="344"/>
    </location>
</feature>
<accession>A0AAV6NCY3</accession>
<dbReference type="PANTHER" id="PTHR12202:SF0">
    <property type="entry name" value="ESF1 HOMOLOG"/>
    <property type="match status" value="1"/>
</dbReference>